<sequence>MNLLSPSDPIVLSTAYLPPIQYFTKLLHPEGVLLETAENFVKQSYRNRCHIAGPEGMQPLTIPVEKSPSPKTPIRDIRISEHGNWRHLHLNALISSYGSAPFFDHYMAEIEWFYRHKYTFLWDFNLDLLSVCLEWLDISPLIMFTSEYVEDYHNDFRYSIRPKQAPDDESFFPPTYYRTFAHKQEFLPNLSIVDLIFHEGPLAISILKGSIR</sequence>
<dbReference type="STRING" id="111105.HR09_01305"/>
<dbReference type="EMBL" id="JRAI01000055">
    <property type="protein sequence ID" value="KGN85446.1"/>
    <property type="molecule type" value="Genomic_DNA"/>
</dbReference>
<dbReference type="RefSeq" id="WP_018964661.1">
    <property type="nucleotide sequence ID" value="NZ_JQJE01000003.1"/>
</dbReference>
<evidence type="ECO:0000313" key="4">
    <source>
        <dbReference type="Proteomes" id="UP000030146"/>
    </source>
</evidence>
<dbReference type="AlphaFoldDB" id="A0A0A2FBV3"/>
<dbReference type="eggNOG" id="COG0224">
    <property type="taxonomic scope" value="Bacteria"/>
</dbReference>
<dbReference type="InterPro" id="IPR014985">
    <property type="entry name" value="WbqC"/>
</dbReference>
<evidence type="ECO:0000313" key="1">
    <source>
        <dbReference type="EMBL" id="KGN85446.1"/>
    </source>
</evidence>
<name>A0A0A2FBV3_9PORP</name>
<gene>
    <name evidence="1" type="ORF">HR08_06005</name>
    <name evidence="2" type="ORF">HR15_04850</name>
</gene>
<evidence type="ECO:0000313" key="3">
    <source>
        <dbReference type="Proteomes" id="UP000030130"/>
    </source>
</evidence>
<protein>
    <submittedName>
        <fullName evidence="2">WbqC-like protein</fullName>
    </submittedName>
</protein>
<dbReference type="Proteomes" id="UP000030146">
    <property type="component" value="Unassembled WGS sequence"/>
</dbReference>
<proteinExistence type="predicted"/>
<organism evidence="2 4">
    <name type="scientific">Porphyromonas gulae</name>
    <dbReference type="NCBI Taxonomy" id="111105"/>
    <lineage>
        <taxon>Bacteria</taxon>
        <taxon>Pseudomonadati</taxon>
        <taxon>Bacteroidota</taxon>
        <taxon>Bacteroidia</taxon>
        <taxon>Bacteroidales</taxon>
        <taxon>Porphyromonadaceae</taxon>
        <taxon>Porphyromonas</taxon>
    </lineage>
</organism>
<keyword evidence="4" id="KW-1185">Reference proteome</keyword>
<dbReference type="OrthoDB" id="1523452at2"/>
<reference evidence="1 3" key="1">
    <citation type="submission" date="2014-08" db="EMBL/GenBank/DDBJ databases">
        <title>Porphyromonas gulae strain:COT-052_OH1451 Genome sequencing.</title>
        <authorList>
            <person name="Wallis C."/>
            <person name="Deusch O."/>
            <person name="O'Flynn C."/>
            <person name="Davis I."/>
            <person name="Jospin G."/>
            <person name="Darling A.E."/>
            <person name="Coil D.A."/>
            <person name="Alexiev A."/>
            <person name="Horsfall A."/>
            <person name="Kirkwood N."/>
            <person name="Harris S."/>
            <person name="Eisen J.A."/>
        </authorList>
    </citation>
    <scope>NUCLEOTIDE SEQUENCE [LARGE SCALE GENOMIC DNA]</scope>
    <source>
        <strain evidence="3">COT-052 OH1451</strain>
        <strain evidence="1">COT-052_OH1451</strain>
    </source>
</reference>
<dbReference type="EMBL" id="JRAK01000070">
    <property type="protein sequence ID" value="KGN88516.1"/>
    <property type="molecule type" value="Genomic_DNA"/>
</dbReference>
<evidence type="ECO:0000313" key="2">
    <source>
        <dbReference type="EMBL" id="KGN88516.1"/>
    </source>
</evidence>
<accession>A0A0A2FBV3</accession>
<reference evidence="2 4" key="2">
    <citation type="submission" date="2014-08" db="EMBL/GenBank/DDBJ databases">
        <title>Porphyromonas gulae strain:COT-052_OH3439 Genome sequencing.</title>
        <authorList>
            <person name="Wallis C."/>
            <person name="Deusch O."/>
            <person name="O'Flynn C."/>
            <person name="Davis I."/>
            <person name="Jospin G."/>
            <person name="Darling A.E."/>
            <person name="Coil D.A."/>
            <person name="Alexiev A."/>
            <person name="Horsfall A."/>
            <person name="Kirkwood N."/>
            <person name="Harris S."/>
            <person name="Eisen J.A."/>
        </authorList>
    </citation>
    <scope>NUCLEOTIDE SEQUENCE [LARGE SCALE GENOMIC DNA]</scope>
    <source>
        <strain evidence="4">COT-052 OH3439</strain>
        <strain evidence="2">COT-052_OH3439</strain>
    </source>
</reference>
<comment type="caution">
    <text evidence="2">The sequence shown here is derived from an EMBL/GenBank/DDBJ whole genome shotgun (WGS) entry which is preliminary data.</text>
</comment>
<dbReference type="Pfam" id="PF08889">
    <property type="entry name" value="WbqC"/>
    <property type="match status" value="1"/>
</dbReference>
<dbReference type="Proteomes" id="UP000030130">
    <property type="component" value="Unassembled WGS sequence"/>
</dbReference>